<dbReference type="AlphaFoldDB" id="A0A6N6N0T0"/>
<dbReference type="OrthoDB" id="5525992at2"/>
<comment type="caution">
    <text evidence="2">The sequence shown here is derived from an EMBL/GenBank/DDBJ whole genome shotgun (WGS) entry which is preliminary data.</text>
</comment>
<dbReference type="InterPro" id="IPR010093">
    <property type="entry name" value="SinI_DNA-bd"/>
</dbReference>
<name>A0A6N6N0T0_9BACT</name>
<sequence>MNDSQTPVLLTVKEVASTLRVHYRTAYRMVTSGELKAIRIGKQWRVHQSALLEFIEDGWKEVQKSKKRMHSGPKQLKLPLE</sequence>
<dbReference type="RefSeq" id="WP_151151597.1">
    <property type="nucleotide sequence ID" value="NZ_WAIE01000006.1"/>
</dbReference>
<proteinExistence type="predicted"/>
<evidence type="ECO:0000259" key="1">
    <source>
        <dbReference type="Pfam" id="PF12728"/>
    </source>
</evidence>
<reference evidence="2 3" key="1">
    <citation type="journal article" date="2017" name="Int. J. Syst. Evol. Microbiol.">
        <title>Desulfovibrio senegalensis sp. nov., a mesophilic sulfate reducer isolated from marine sediment.</title>
        <authorList>
            <person name="Thioye A."/>
            <person name="Gam Z.B.A."/>
            <person name="Mbengue M."/>
            <person name="Cayol J.L."/>
            <person name="Joseph-Bartoli M."/>
            <person name="Toure-Kane C."/>
            <person name="Labat M."/>
        </authorList>
    </citation>
    <scope>NUCLEOTIDE SEQUENCE [LARGE SCALE GENOMIC DNA]</scope>
    <source>
        <strain evidence="2 3">DSM 101509</strain>
    </source>
</reference>
<protein>
    <submittedName>
        <fullName evidence="2">Helix-turn-helix domain-containing protein</fullName>
    </submittedName>
</protein>
<feature type="domain" description="Helix-turn-helix" evidence="1">
    <location>
        <begin position="9"/>
        <end position="57"/>
    </location>
</feature>
<dbReference type="GO" id="GO:0003677">
    <property type="term" value="F:DNA binding"/>
    <property type="evidence" value="ECO:0007669"/>
    <property type="project" value="InterPro"/>
</dbReference>
<dbReference type="InterPro" id="IPR041657">
    <property type="entry name" value="HTH_17"/>
</dbReference>
<dbReference type="Proteomes" id="UP000438699">
    <property type="component" value="Unassembled WGS sequence"/>
</dbReference>
<dbReference type="InterPro" id="IPR009061">
    <property type="entry name" value="DNA-bd_dom_put_sf"/>
</dbReference>
<evidence type="ECO:0000313" key="3">
    <source>
        <dbReference type="Proteomes" id="UP000438699"/>
    </source>
</evidence>
<gene>
    <name evidence="2" type="ORF">F8A88_12955</name>
</gene>
<dbReference type="EMBL" id="WAIE01000006">
    <property type="protein sequence ID" value="KAB1440853.1"/>
    <property type="molecule type" value="Genomic_DNA"/>
</dbReference>
<evidence type="ECO:0000313" key="2">
    <source>
        <dbReference type="EMBL" id="KAB1440853.1"/>
    </source>
</evidence>
<dbReference type="SUPFAM" id="SSF46955">
    <property type="entry name" value="Putative DNA-binding domain"/>
    <property type="match status" value="1"/>
</dbReference>
<keyword evidence="3" id="KW-1185">Reference proteome</keyword>
<dbReference type="Pfam" id="PF12728">
    <property type="entry name" value="HTH_17"/>
    <property type="match status" value="1"/>
</dbReference>
<accession>A0A6N6N0T0</accession>
<dbReference type="NCBIfam" id="TIGR01764">
    <property type="entry name" value="excise"/>
    <property type="match status" value="1"/>
</dbReference>
<organism evidence="2 3">
    <name type="scientific">Pseudodesulfovibrio senegalensis</name>
    <dbReference type="NCBI Taxonomy" id="1721087"/>
    <lineage>
        <taxon>Bacteria</taxon>
        <taxon>Pseudomonadati</taxon>
        <taxon>Thermodesulfobacteriota</taxon>
        <taxon>Desulfovibrionia</taxon>
        <taxon>Desulfovibrionales</taxon>
        <taxon>Desulfovibrionaceae</taxon>
    </lineage>
</organism>